<feature type="region of interest" description="Disordered" evidence="2">
    <location>
        <begin position="157"/>
        <end position="298"/>
    </location>
</feature>
<keyword evidence="1" id="KW-0802">TPR repeat</keyword>
<feature type="compositionally biased region" description="Acidic residues" evidence="2">
    <location>
        <begin position="178"/>
        <end position="191"/>
    </location>
</feature>
<dbReference type="InterPro" id="IPR019734">
    <property type="entry name" value="TPR_rpt"/>
</dbReference>
<protein>
    <recommendedName>
        <fullName evidence="5">Tetratricopeptide repeat-containing protein</fullName>
    </recommendedName>
</protein>
<dbReference type="PROSITE" id="PS50293">
    <property type="entry name" value="TPR_REGION"/>
    <property type="match status" value="1"/>
</dbReference>
<comment type="caution">
    <text evidence="3">The sequence shown here is derived from an EMBL/GenBank/DDBJ whole genome shotgun (WGS) entry which is preliminary data.</text>
</comment>
<dbReference type="InterPro" id="IPR011990">
    <property type="entry name" value="TPR-like_helical_dom_sf"/>
</dbReference>
<evidence type="ECO:0000313" key="3">
    <source>
        <dbReference type="EMBL" id="GGE03440.1"/>
    </source>
</evidence>
<accession>A0A916ZMK2</accession>
<dbReference type="AlphaFoldDB" id="A0A916ZMK2"/>
<feature type="compositionally biased region" description="Basic and acidic residues" evidence="2">
    <location>
        <begin position="230"/>
        <end position="246"/>
    </location>
</feature>
<dbReference type="Proteomes" id="UP000599688">
    <property type="component" value="Unassembled WGS sequence"/>
</dbReference>
<dbReference type="Pfam" id="PF14559">
    <property type="entry name" value="TPR_19"/>
    <property type="match status" value="1"/>
</dbReference>
<feature type="compositionally biased region" description="Basic and acidic residues" evidence="2">
    <location>
        <begin position="273"/>
        <end position="283"/>
    </location>
</feature>
<proteinExistence type="predicted"/>
<name>A0A916ZMK2_9FLAO</name>
<keyword evidence="4" id="KW-1185">Reference proteome</keyword>
<feature type="compositionally biased region" description="Acidic residues" evidence="2">
    <location>
        <begin position="158"/>
        <end position="170"/>
    </location>
</feature>
<gene>
    <name evidence="3" type="ORF">GCM10010831_01340</name>
</gene>
<dbReference type="Gene3D" id="1.25.40.10">
    <property type="entry name" value="Tetratricopeptide repeat domain"/>
    <property type="match status" value="2"/>
</dbReference>
<organism evidence="3 4">
    <name type="scientific">Psychroflexus salis</name>
    <dbReference type="NCBI Taxonomy" id="1526574"/>
    <lineage>
        <taxon>Bacteria</taxon>
        <taxon>Pseudomonadati</taxon>
        <taxon>Bacteroidota</taxon>
        <taxon>Flavobacteriia</taxon>
        <taxon>Flavobacteriales</taxon>
        <taxon>Flavobacteriaceae</taxon>
        <taxon>Psychroflexus</taxon>
    </lineage>
</organism>
<reference evidence="3 4" key="1">
    <citation type="journal article" date="2014" name="Int. J. Syst. Evol. Microbiol.">
        <title>Complete genome sequence of Corynebacterium casei LMG S-19264T (=DSM 44701T), isolated from a smear-ripened cheese.</title>
        <authorList>
            <consortium name="US DOE Joint Genome Institute (JGI-PGF)"/>
            <person name="Walter F."/>
            <person name="Albersmeier A."/>
            <person name="Kalinowski J."/>
            <person name="Ruckert C."/>
        </authorList>
    </citation>
    <scope>NUCLEOTIDE SEQUENCE [LARGE SCALE GENOMIC DNA]</scope>
    <source>
        <strain evidence="3 4">CGMCC 1.12925</strain>
    </source>
</reference>
<dbReference type="SUPFAM" id="SSF48452">
    <property type="entry name" value="TPR-like"/>
    <property type="match status" value="1"/>
</dbReference>
<dbReference type="SMART" id="SM00028">
    <property type="entry name" value="TPR"/>
    <property type="match status" value="2"/>
</dbReference>
<feature type="repeat" description="TPR" evidence="1">
    <location>
        <begin position="39"/>
        <end position="72"/>
    </location>
</feature>
<evidence type="ECO:0000256" key="2">
    <source>
        <dbReference type="SAM" id="MobiDB-lite"/>
    </source>
</evidence>
<evidence type="ECO:0008006" key="5">
    <source>
        <dbReference type="Google" id="ProtNLM"/>
    </source>
</evidence>
<dbReference type="EMBL" id="BMGL01000001">
    <property type="protein sequence ID" value="GGE03440.1"/>
    <property type="molecule type" value="Genomic_DNA"/>
</dbReference>
<dbReference type="Pfam" id="PF13414">
    <property type="entry name" value="TPR_11"/>
    <property type="match status" value="1"/>
</dbReference>
<feature type="repeat" description="TPR" evidence="1">
    <location>
        <begin position="110"/>
        <end position="143"/>
    </location>
</feature>
<dbReference type="RefSeq" id="WP_188404832.1">
    <property type="nucleotide sequence ID" value="NZ_BMGL01000001.1"/>
</dbReference>
<evidence type="ECO:0000313" key="4">
    <source>
        <dbReference type="Proteomes" id="UP000599688"/>
    </source>
</evidence>
<sequence>MKHKKTYPIKVSLNTLIFIVFCAVLQIGYAQETKISKEAEKYMAEASVFIENNNFADAEASLRKAISIDPENKKAAYNFGNLYINNDKNRNAFQRLVEAASENDNKTIKHKSFHNQGNIFMKEERYAEAVEAYKNALRNNPNDDETRYNLALAKQNLEDEGGDGGDDEDQENQKEQEQENEGQGENEDENQGQEKESDQNDNQKGDNKDQKNEGEGENEPKDGENEEQEKEQPKNGKSTDDKKDGEQQQPPPEQMQGKLSPEQLKNLLEAIENQEKDIQDKINAKKLKGKKVKTEKDW</sequence>
<evidence type="ECO:0000256" key="1">
    <source>
        <dbReference type="PROSITE-ProRule" id="PRU00339"/>
    </source>
</evidence>
<dbReference type="PROSITE" id="PS50005">
    <property type="entry name" value="TPR"/>
    <property type="match status" value="2"/>
</dbReference>
<feature type="compositionally biased region" description="Basic and acidic residues" evidence="2">
    <location>
        <begin position="192"/>
        <end position="223"/>
    </location>
</feature>